<keyword evidence="9 11" id="KW-0472">Membrane</keyword>
<name>A0A2T4TXU7_9BACT</name>
<evidence type="ECO:0000256" key="11">
    <source>
        <dbReference type="SAM" id="Phobius"/>
    </source>
</evidence>
<gene>
    <name evidence="13" type="ORF">CLG94_07680</name>
</gene>
<evidence type="ECO:0000256" key="10">
    <source>
        <dbReference type="SAM" id="MobiDB-lite"/>
    </source>
</evidence>
<sequence>MSAEHPQIRNFIVFSLLAHLIFAGLLSAMQLFARLPADRPLQVRILNRSVRTRVPPTRNHMIPEKSAARTQRSAKKVGPLRTPKRVSRPSVKSAPLPTASLAHPPASAAIARSDAPSAHRAALTPWVPTPLQSSPGLAVSPSPKVAQVEPLEGESVGGSTHPSDLRGQLAMLWKSLDAKQYPDQAADTMEEGDADSTTGPTVSLDSQDSRFAPYLLGVKKRIEGVWGYPPGARGLTGNLVVTFGITRDGHLSDLQLTQTSGIAPLDNEAIRAIRQATPFSPFPERMHFERLNIRAAFYYHVSRGGLGDR</sequence>
<keyword evidence="8 11" id="KW-1133">Transmembrane helix</keyword>
<dbReference type="GO" id="GO:0055085">
    <property type="term" value="P:transmembrane transport"/>
    <property type="evidence" value="ECO:0007669"/>
    <property type="project" value="InterPro"/>
</dbReference>
<evidence type="ECO:0000256" key="2">
    <source>
        <dbReference type="ARBA" id="ARBA00006555"/>
    </source>
</evidence>
<reference evidence="14" key="2">
    <citation type="journal article" date="2018" name="Environ. Microbiol.">
        <title>Bloom of a denitrifying methanotroph, 'Candidatus Methylomirabilis limnetica', in a deep stratified lake.</title>
        <authorList>
            <person name="Graf J.S."/>
            <person name="Mayr M.J."/>
            <person name="Marchant H.K."/>
            <person name="Tienken D."/>
            <person name="Hach P.F."/>
            <person name="Brand A."/>
            <person name="Schubert C.J."/>
            <person name="Kuypers M.M."/>
            <person name="Milucka J."/>
        </authorList>
    </citation>
    <scope>NUCLEOTIDE SEQUENCE [LARGE SCALE GENOMIC DNA]</scope>
    <source>
        <strain evidence="14">Zug</strain>
    </source>
</reference>
<dbReference type="InterPro" id="IPR006260">
    <property type="entry name" value="TonB/TolA_C"/>
</dbReference>
<dbReference type="EMBL" id="NVQC01000022">
    <property type="protein sequence ID" value="PTL35907.1"/>
    <property type="molecule type" value="Genomic_DNA"/>
</dbReference>
<evidence type="ECO:0000256" key="1">
    <source>
        <dbReference type="ARBA" id="ARBA00004383"/>
    </source>
</evidence>
<dbReference type="InterPro" id="IPR037682">
    <property type="entry name" value="TonB_C"/>
</dbReference>
<feature type="compositionally biased region" description="Polar residues" evidence="10">
    <location>
        <begin position="195"/>
        <end position="204"/>
    </location>
</feature>
<evidence type="ECO:0000256" key="7">
    <source>
        <dbReference type="ARBA" id="ARBA00022927"/>
    </source>
</evidence>
<evidence type="ECO:0000256" key="9">
    <source>
        <dbReference type="ARBA" id="ARBA00023136"/>
    </source>
</evidence>
<dbReference type="GO" id="GO:0005886">
    <property type="term" value="C:plasma membrane"/>
    <property type="evidence" value="ECO:0007669"/>
    <property type="project" value="UniProtKB-SubCell"/>
</dbReference>
<keyword evidence="3" id="KW-0813">Transport</keyword>
<comment type="subcellular location">
    <subcellularLocation>
        <location evidence="1">Cell inner membrane</location>
        <topology evidence="1">Single-pass membrane protein</topology>
        <orientation evidence="1">Periplasmic side</orientation>
    </subcellularLocation>
</comment>
<evidence type="ECO:0000256" key="5">
    <source>
        <dbReference type="ARBA" id="ARBA00022519"/>
    </source>
</evidence>
<dbReference type="SUPFAM" id="SSF74653">
    <property type="entry name" value="TolA/TonB C-terminal domain"/>
    <property type="match status" value="1"/>
</dbReference>
<evidence type="ECO:0000259" key="12">
    <source>
        <dbReference type="PROSITE" id="PS52015"/>
    </source>
</evidence>
<evidence type="ECO:0000256" key="4">
    <source>
        <dbReference type="ARBA" id="ARBA00022475"/>
    </source>
</evidence>
<protein>
    <recommendedName>
        <fullName evidence="12">TonB C-terminal domain-containing protein</fullName>
    </recommendedName>
</protein>
<dbReference type="Pfam" id="PF13103">
    <property type="entry name" value="TonB_2"/>
    <property type="match status" value="1"/>
</dbReference>
<evidence type="ECO:0000313" key="14">
    <source>
        <dbReference type="Proteomes" id="UP000241436"/>
    </source>
</evidence>
<comment type="caution">
    <text evidence="13">The sequence shown here is derived from an EMBL/GenBank/DDBJ whole genome shotgun (WGS) entry which is preliminary data.</text>
</comment>
<accession>A0A2T4TXU7</accession>
<evidence type="ECO:0000313" key="13">
    <source>
        <dbReference type="EMBL" id="PTL35907.1"/>
    </source>
</evidence>
<dbReference type="OrthoDB" id="9788673at2"/>
<feature type="domain" description="TonB C-terminal" evidence="12">
    <location>
        <begin position="211"/>
        <end position="308"/>
    </location>
</feature>
<comment type="similarity">
    <text evidence="2">Belongs to the TonB family.</text>
</comment>
<dbReference type="Gene3D" id="3.30.1150.10">
    <property type="match status" value="1"/>
</dbReference>
<evidence type="ECO:0000256" key="3">
    <source>
        <dbReference type="ARBA" id="ARBA00022448"/>
    </source>
</evidence>
<feature type="transmembrane region" description="Helical" evidence="11">
    <location>
        <begin position="12"/>
        <end position="33"/>
    </location>
</feature>
<proteinExistence type="inferred from homology"/>
<keyword evidence="7" id="KW-0653">Protein transport</keyword>
<dbReference type="NCBIfam" id="TIGR01352">
    <property type="entry name" value="tonB_Cterm"/>
    <property type="match status" value="1"/>
</dbReference>
<dbReference type="GO" id="GO:0015031">
    <property type="term" value="P:protein transport"/>
    <property type="evidence" value="ECO:0007669"/>
    <property type="project" value="UniProtKB-KW"/>
</dbReference>
<keyword evidence="5" id="KW-0997">Cell inner membrane</keyword>
<dbReference type="AlphaFoldDB" id="A0A2T4TXU7"/>
<organism evidence="13 14">
    <name type="scientific">Candidatus Methylomirabilis limnetica</name>
    <dbReference type="NCBI Taxonomy" id="2033718"/>
    <lineage>
        <taxon>Bacteria</taxon>
        <taxon>Candidatus Methylomirabilota</taxon>
        <taxon>Candidatus Methylomirabilia</taxon>
        <taxon>Candidatus Methylomirabilales</taxon>
        <taxon>Candidatus Methylomirabilaceae</taxon>
        <taxon>Candidatus Methylomirabilis</taxon>
    </lineage>
</organism>
<dbReference type="Proteomes" id="UP000241436">
    <property type="component" value="Unassembled WGS sequence"/>
</dbReference>
<keyword evidence="14" id="KW-1185">Reference proteome</keyword>
<feature type="region of interest" description="Disordered" evidence="10">
    <location>
        <begin position="182"/>
        <end position="204"/>
    </location>
</feature>
<keyword evidence="4" id="KW-1003">Cell membrane</keyword>
<feature type="region of interest" description="Disordered" evidence="10">
    <location>
        <begin position="56"/>
        <end position="115"/>
    </location>
</feature>
<dbReference type="InterPro" id="IPR051045">
    <property type="entry name" value="TonB-dependent_transducer"/>
</dbReference>
<reference evidence="13 14" key="1">
    <citation type="submission" date="2017-09" db="EMBL/GenBank/DDBJ databases">
        <title>Bloom of a denitrifying methanotroph, Candidatus Methylomirabilis limnetica, in a deep stratified lake.</title>
        <authorList>
            <person name="Graf J.S."/>
            <person name="Marchant H.K."/>
            <person name="Tienken D."/>
            <person name="Hach P.F."/>
            <person name="Brand A."/>
            <person name="Schubert C.J."/>
            <person name="Kuypers M.M."/>
            <person name="Milucka J."/>
        </authorList>
    </citation>
    <scope>NUCLEOTIDE SEQUENCE [LARGE SCALE GENOMIC DNA]</scope>
    <source>
        <strain evidence="13 14">Zug</strain>
    </source>
</reference>
<dbReference type="PROSITE" id="PS52015">
    <property type="entry name" value="TONB_CTD"/>
    <property type="match status" value="1"/>
</dbReference>
<evidence type="ECO:0000256" key="6">
    <source>
        <dbReference type="ARBA" id="ARBA00022692"/>
    </source>
</evidence>
<evidence type="ECO:0000256" key="8">
    <source>
        <dbReference type="ARBA" id="ARBA00022989"/>
    </source>
</evidence>
<keyword evidence="6 11" id="KW-0812">Transmembrane</keyword>
<dbReference type="PANTHER" id="PTHR33446">
    <property type="entry name" value="PROTEIN TONB-RELATED"/>
    <property type="match status" value="1"/>
</dbReference>